<keyword evidence="2" id="KW-1185">Reference proteome</keyword>
<dbReference type="VEuPathDB" id="FungiDB:ASPBRDRAFT_287784"/>
<accession>A0A1L9UB17</accession>
<evidence type="ECO:0000313" key="1">
    <source>
        <dbReference type="EMBL" id="OJJ68896.1"/>
    </source>
</evidence>
<dbReference type="Proteomes" id="UP000184499">
    <property type="component" value="Unassembled WGS sequence"/>
</dbReference>
<proteinExistence type="predicted"/>
<evidence type="ECO:0000313" key="2">
    <source>
        <dbReference type="Proteomes" id="UP000184499"/>
    </source>
</evidence>
<organism evidence="1 2">
    <name type="scientific">Aspergillus brasiliensis (strain CBS 101740 / IMI 381727 / IBT 21946)</name>
    <dbReference type="NCBI Taxonomy" id="767769"/>
    <lineage>
        <taxon>Eukaryota</taxon>
        <taxon>Fungi</taxon>
        <taxon>Dikarya</taxon>
        <taxon>Ascomycota</taxon>
        <taxon>Pezizomycotina</taxon>
        <taxon>Eurotiomycetes</taxon>
        <taxon>Eurotiomycetidae</taxon>
        <taxon>Eurotiales</taxon>
        <taxon>Aspergillaceae</taxon>
        <taxon>Aspergillus</taxon>
        <taxon>Aspergillus subgen. Circumdati</taxon>
    </lineage>
</organism>
<protein>
    <submittedName>
        <fullName evidence="1">Uncharacterized protein</fullName>
    </submittedName>
</protein>
<dbReference type="OMA" id="GHGWKLF"/>
<dbReference type="EMBL" id="KV878689">
    <property type="protein sequence ID" value="OJJ68896.1"/>
    <property type="molecule type" value="Genomic_DNA"/>
</dbReference>
<dbReference type="OrthoDB" id="5153884at2759"/>
<gene>
    <name evidence="1" type="ORF">ASPBRDRAFT_287784</name>
</gene>
<dbReference type="AlphaFoldDB" id="A0A1L9UB17"/>
<reference evidence="2" key="1">
    <citation type="journal article" date="2017" name="Genome Biol.">
        <title>Comparative genomics reveals high biological diversity and specific adaptations in the industrially and medically important fungal genus Aspergillus.</title>
        <authorList>
            <person name="de Vries R.P."/>
            <person name="Riley R."/>
            <person name="Wiebenga A."/>
            <person name="Aguilar-Osorio G."/>
            <person name="Amillis S."/>
            <person name="Uchima C.A."/>
            <person name="Anderluh G."/>
            <person name="Asadollahi M."/>
            <person name="Askin M."/>
            <person name="Barry K."/>
            <person name="Battaglia E."/>
            <person name="Bayram O."/>
            <person name="Benocci T."/>
            <person name="Braus-Stromeyer S.A."/>
            <person name="Caldana C."/>
            <person name="Canovas D."/>
            <person name="Cerqueira G.C."/>
            <person name="Chen F."/>
            <person name="Chen W."/>
            <person name="Choi C."/>
            <person name="Clum A."/>
            <person name="Dos Santos R.A."/>
            <person name="Damasio A.R."/>
            <person name="Diallinas G."/>
            <person name="Emri T."/>
            <person name="Fekete E."/>
            <person name="Flipphi M."/>
            <person name="Freyberg S."/>
            <person name="Gallo A."/>
            <person name="Gournas C."/>
            <person name="Habgood R."/>
            <person name="Hainaut M."/>
            <person name="Harispe M.L."/>
            <person name="Henrissat B."/>
            <person name="Hilden K.S."/>
            <person name="Hope R."/>
            <person name="Hossain A."/>
            <person name="Karabika E."/>
            <person name="Karaffa L."/>
            <person name="Karanyi Z."/>
            <person name="Krasevec N."/>
            <person name="Kuo A."/>
            <person name="Kusch H."/>
            <person name="LaButti K."/>
            <person name="Lagendijk E.L."/>
            <person name="Lapidus A."/>
            <person name="Levasseur A."/>
            <person name="Lindquist E."/>
            <person name="Lipzen A."/>
            <person name="Logrieco A.F."/>
            <person name="MacCabe A."/>
            <person name="Maekelae M.R."/>
            <person name="Malavazi I."/>
            <person name="Melin P."/>
            <person name="Meyer V."/>
            <person name="Mielnichuk N."/>
            <person name="Miskei M."/>
            <person name="Molnar A.P."/>
            <person name="Mule G."/>
            <person name="Ngan C.Y."/>
            <person name="Orejas M."/>
            <person name="Orosz E."/>
            <person name="Ouedraogo J.P."/>
            <person name="Overkamp K.M."/>
            <person name="Park H.-S."/>
            <person name="Perrone G."/>
            <person name="Piumi F."/>
            <person name="Punt P.J."/>
            <person name="Ram A.F."/>
            <person name="Ramon A."/>
            <person name="Rauscher S."/>
            <person name="Record E."/>
            <person name="Riano-Pachon D.M."/>
            <person name="Robert V."/>
            <person name="Roehrig J."/>
            <person name="Ruller R."/>
            <person name="Salamov A."/>
            <person name="Salih N.S."/>
            <person name="Samson R.A."/>
            <person name="Sandor E."/>
            <person name="Sanguinetti M."/>
            <person name="Schuetze T."/>
            <person name="Sepcic K."/>
            <person name="Shelest E."/>
            <person name="Sherlock G."/>
            <person name="Sophianopoulou V."/>
            <person name="Squina F.M."/>
            <person name="Sun H."/>
            <person name="Susca A."/>
            <person name="Todd R.B."/>
            <person name="Tsang A."/>
            <person name="Unkles S.E."/>
            <person name="van de Wiele N."/>
            <person name="van Rossen-Uffink D."/>
            <person name="Oliveira J.V."/>
            <person name="Vesth T.C."/>
            <person name="Visser J."/>
            <person name="Yu J.-H."/>
            <person name="Zhou M."/>
            <person name="Andersen M.R."/>
            <person name="Archer D.B."/>
            <person name="Baker S.E."/>
            <person name="Benoit I."/>
            <person name="Brakhage A.A."/>
            <person name="Braus G.H."/>
            <person name="Fischer R."/>
            <person name="Frisvad J.C."/>
            <person name="Goldman G.H."/>
            <person name="Houbraken J."/>
            <person name="Oakley B."/>
            <person name="Pocsi I."/>
            <person name="Scazzocchio C."/>
            <person name="Seiboth B."/>
            <person name="vanKuyk P.A."/>
            <person name="Wortman J."/>
            <person name="Dyer P.S."/>
            <person name="Grigoriev I.V."/>
        </authorList>
    </citation>
    <scope>NUCLEOTIDE SEQUENCE [LARGE SCALE GENOMIC DNA]</scope>
    <source>
        <strain evidence="2">CBS 101740 / IMI 381727 / IBT 21946</strain>
    </source>
</reference>
<name>A0A1L9UB17_ASPBC</name>
<dbReference type="RefSeq" id="XP_067476145.1">
    <property type="nucleotide sequence ID" value="XM_067622558.1"/>
</dbReference>
<dbReference type="GeneID" id="93575046"/>
<sequence length="584" mass="66186">MHYYRNEQMRSPHLSGVSWSETRLRDHLPETPVLSLITLTFRPEVDIVNENHIGYSLWQQSLAFISTIPGFQQAYWAPISGDPHGIVVLIQWHHGEAWQEFQLSFGFGLLYPLLQQKPVLNCCAQLNLPCDFAAGSGHILELVDLSVLHASNNYDPAERFRWVEEEWQEVIDELGSGASDITSPTLLYGGGNWLEDDFPSEYRTFLGLLLWKVPSGRVSWIQSPALNEKVTILTAHTAGQSSILTDSLSKYDSSAPINWTASLERFSGTILATQVLPPRYSHDKGFDYLGRWDLWRNKSIDEVRSGCRICPLPKAFWCSMGAMSQHGFLSAGDVLPRSAPVPMVDVLWLHADGKGPKILAILRGLCRAIHDKLGSPRLRWGQEISKLSPEPRASMFGILIEWRIVPNRNIFLQLDQLVNEALMKGGGAIQRRAPVLDRYCASLSMKHPCHLELLSIHVANDELHKHILWHAYHRFKCTMASHVVQGLLTLPQLPNMAAIQPLHRGFHEGESHPLKSPPETTTRFSASIIWLNAEAHEEWYAGFADQARRCYERLGYIIAWFQTVALSAECFLIDLEPVDWMFTY</sequence>